<protein>
    <submittedName>
        <fullName evidence="1">Uncharacterized protein</fullName>
    </submittedName>
</protein>
<accession>A0A0N9EI53</accession>
<proteinExistence type="predicted"/>
<sequence>MNATYYKKETSNMNWIKVAQLSVTVINEVIDIMKEKQNGGK</sequence>
<name>A0A0N9EI53_STAAU</name>
<dbReference type="EMBL" id="KR187111">
    <property type="protein sequence ID" value="ALF44650.1"/>
    <property type="molecule type" value="Genomic_DNA"/>
</dbReference>
<dbReference type="AlphaFoldDB" id="A0A0N9EI53"/>
<reference evidence="1" key="1">
    <citation type="journal article" date="2015" name="Antimicrob. Agents Chemother.">
        <title>Novel Type XII Staphylococcal Cassette Chromosome mec Harboring a New Cassette Chromosome Recombinase, CcrC2.</title>
        <authorList>
            <person name="Wu Z."/>
            <person name="Li F."/>
            <person name="Liu D."/>
            <person name="Xue H."/>
            <person name="Zhao X."/>
        </authorList>
    </citation>
    <scope>NUCLEOTIDE SEQUENCE</scope>
    <source>
        <strain evidence="1">BA01611</strain>
    </source>
</reference>
<evidence type="ECO:0000313" key="1">
    <source>
        <dbReference type="EMBL" id="ALF44650.1"/>
    </source>
</evidence>
<organism evidence="1">
    <name type="scientific">Staphylococcus aureus</name>
    <dbReference type="NCBI Taxonomy" id="1280"/>
    <lineage>
        <taxon>Bacteria</taxon>
        <taxon>Bacillati</taxon>
        <taxon>Bacillota</taxon>
        <taxon>Bacilli</taxon>
        <taxon>Bacillales</taxon>
        <taxon>Staphylococcaceae</taxon>
        <taxon>Staphylococcus</taxon>
    </lineage>
</organism>